<evidence type="ECO:0000313" key="2">
    <source>
        <dbReference type="Proteomes" id="UP000178797"/>
    </source>
</evidence>
<protein>
    <submittedName>
        <fullName evidence="1">Uncharacterized protein</fullName>
    </submittedName>
</protein>
<name>A0A1F7RT76_9BACT</name>
<dbReference type="Proteomes" id="UP000178797">
    <property type="component" value="Unassembled WGS sequence"/>
</dbReference>
<dbReference type="EMBL" id="MGDE01000165">
    <property type="protein sequence ID" value="OGL44766.1"/>
    <property type="molecule type" value="Genomic_DNA"/>
</dbReference>
<accession>A0A1F7RT76</accession>
<dbReference type="AlphaFoldDB" id="A0A1F7RT76"/>
<organism evidence="1 2">
    <name type="scientific">Candidatus Schekmanbacteria bacterium RBG_16_38_10</name>
    <dbReference type="NCBI Taxonomy" id="1817879"/>
    <lineage>
        <taxon>Bacteria</taxon>
        <taxon>Candidatus Schekmaniibacteriota</taxon>
    </lineage>
</organism>
<gene>
    <name evidence="1" type="ORF">A2W05_07190</name>
</gene>
<evidence type="ECO:0000313" key="1">
    <source>
        <dbReference type="EMBL" id="OGL44766.1"/>
    </source>
</evidence>
<reference evidence="1 2" key="1">
    <citation type="journal article" date="2016" name="Nat. Commun.">
        <title>Thousands of microbial genomes shed light on interconnected biogeochemical processes in an aquifer system.</title>
        <authorList>
            <person name="Anantharaman K."/>
            <person name="Brown C.T."/>
            <person name="Hug L.A."/>
            <person name="Sharon I."/>
            <person name="Castelle C.J."/>
            <person name="Probst A.J."/>
            <person name="Thomas B.C."/>
            <person name="Singh A."/>
            <person name="Wilkins M.J."/>
            <person name="Karaoz U."/>
            <person name="Brodie E.L."/>
            <person name="Williams K.H."/>
            <person name="Hubbard S.S."/>
            <person name="Banfield J.F."/>
        </authorList>
    </citation>
    <scope>NUCLEOTIDE SEQUENCE [LARGE SCALE GENOMIC DNA]</scope>
</reference>
<sequence length="60" mass="6683">MSFFCLTKNFASIIKLQVNVKVYLRIDLIIPPTFFTCLPAGKEMGGGGGFDSINSIRRKK</sequence>
<proteinExistence type="predicted"/>
<comment type="caution">
    <text evidence="1">The sequence shown here is derived from an EMBL/GenBank/DDBJ whole genome shotgun (WGS) entry which is preliminary data.</text>
</comment>